<evidence type="ECO:0000256" key="1">
    <source>
        <dbReference type="SAM" id="MobiDB-lite"/>
    </source>
</evidence>
<evidence type="ECO:0000256" key="2">
    <source>
        <dbReference type="SAM" id="SignalP"/>
    </source>
</evidence>
<keyword evidence="2" id="KW-0732">Signal</keyword>
<sequence>MKPAILILCLLGAACANPILHKRAMEIIQHASNSSESSSMSESSDQSNTSELSEERSKDTVSDSSSSESTESDSNEPISSESHSVESLSGKSETALTSDNTQSSKENVRRGWIYTLKWVHINNNGKVQVTSQPEENDIMSTSVASKKSESSESSESKETVALNTNEEDNSADTSESSESSENSVDGAEYRTSNSSSSSSSSSSSESTESKNSPVDSESRSAECKPGADSQECDSKEDFPLDIGDDGAMDPFNGILMPDVTEP</sequence>
<protein>
    <submittedName>
        <fullName evidence="4">Dentin sialophosphoprotein-like</fullName>
    </submittedName>
</protein>
<dbReference type="KEGG" id="caua:113112094"/>
<dbReference type="PROSITE" id="PS51257">
    <property type="entry name" value="PROKAR_LIPOPROTEIN"/>
    <property type="match status" value="1"/>
</dbReference>
<feature type="compositionally biased region" description="Polar residues" evidence="1">
    <location>
        <begin position="94"/>
        <end position="105"/>
    </location>
</feature>
<keyword evidence="3" id="KW-1185">Reference proteome</keyword>
<dbReference type="GeneID" id="113112094"/>
<gene>
    <name evidence="4" type="primary">LOC113112094</name>
</gene>
<dbReference type="OrthoDB" id="8912657at2759"/>
<feature type="compositionally biased region" description="Low complexity" evidence="1">
    <location>
        <begin position="32"/>
        <end position="51"/>
    </location>
</feature>
<proteinExistence type="predicted"/>
<accession>A0A6P6QIC6</accession>
<evidence type="ECO:0000313" key="4">
    <source>
        <dbReference type="RefSeq" id="XP_026133324.1"/>
    </source>
</evidence>
<feature type="region of interest" description="Disordered" evidence="1">
    <location>
        <begin position="31"/>
        <end position="106"/>
    </location>
</feature>
<dbReference type="Proteomes" id="UP000515129">
    <property type="component" value="Chromosome 1"/>
</dbReference>
<feature type="chain" id="PRO_5027937863" evidence="2">
    <location>
        <begin position="17"/>
        <end position="262"/>
    </location>
</feature>
<dbReference type="AlphaFoldDB" id="A0A6P6QIC6"/>
<dbReference type="RefSeq" id="XP_026133324.1">
    <property type="nucleotide sequence ID" value="XM_026277539.1"/>
</dbReference>
<feature type="compositionally biased region" description="Low complexity" evidence="1">
    <location>
        <begin position="76"/>
        <end position="93"/>
    </location>
</feature>
<organism evidence="3 4">
    <name type="scientific">Carassius auratus</name>
    <name type="common">Goldfish</name>
    <dbReference type="NCBI Taxonomy" id="7957"/>
    <lineage>
        <taxon>Eukaryota</taxon>
        <taxon>Metazoa</taxon>
        <taxon>Chordata</taxon>
        <taxon>Craniata</taxon>
        <taxon>Vertebrata</taxon>
        <taxon>Euteleostomi</taxon>
        <taxon>Actinopterygii</taxon>
        <taxon>Neopterygii</taxon>
        <taxon>Teleostei</taxon>
        <taxon>Ostariophysi</taxon>
        <taxon>Cypriniformes</taxon>
        <taxon>Cyprinidae</taxon>
        <taxon>Cyprininae</taxon>
        <taxon>Carassius</taxon>
    </lineage>
</organism>
<feature type="region of interest" description="Disordered" evidence="1">
    <location>
        <begin position="127"/>
        <end position="262"/>
    </location>
</feature>
<feature type="compositionally biased region" description="Basic and acidic residues" evidence="1">
    <location>
        <begin position="146"/>
        <end position="158"/>
    </location>
</feature>
<feature type="signal peptide" evidence="2">
    <location>
        <begin position="1"/>
        <end position="16"/>
    </location>
</feature>
<feature type="compositionally biased region" description="Low complexity" evidence="1">
    <location>
        <begin position="171"/>
        <end position="212"/>
    </location>
</feature>
<evidence type="ECO:0000313" key="3">
    <source>
        <dbReference type="Proteomes" id="UP000515129"/>
    </source>
</evidence>
<reference evidence="4" key="1">
    <citation type="submission" date="2025-08" db="UniProtKB">
        <authorList>
            <consortium name="RefSeq"/>
        </authorList>
    </citation>
    <scope>IDENTIFICATION</scope>
    <source>
        <strain evidence="4">Wakin</strain>
        <tissue evidence="4">Muscle</tissue>
    </source>
</reference>
<name>A0A6P6QIC6_CARAU</name>